<name>A0A1H3EKQ6_ALLWA</name>
<dbReference type="GO" id="GO:0003727">
    <property type="term" value="F:single-stranded RNA binding"/>
    <property type="evidence" value="ECO:0007669"/>
    <property type="project" value="InterPro"/>
</dbReference>
<accession>A0A1H3EKQ6</accession>
<reference evidence="8" key="1">
    <citation type="submission" date="2016-10" db="EMBL/GenBank/DDBJ databases">
        <authorList>
            <person name="Varghese N."/>
            <person name="Submissions S."/>
        </authorList>
    </citation>
    <scope>NUCLEOTIDE SEQUENCE [LARGE SCALE GENOMIC DNA]</scope>
    <source>
        <strain evidence="8">DSM 173</strain>
    </source>
</reference>
<feature type="region of interest" description="Disordered" evidence="5">
    <location>
        <begin position="113"/>
        <end position="134"/>
    </location>
</feature>
<dbReference type="Proteomes" id="UP000198672">
    <property type="component" value="Unassembled WGS sequence"/>
</dbReference>
<sequence>MTTERSVDAAAVMRLDKWLWAARFFKTRQLAIDAINGGKVHVDGQRVKPSRTLRVGSRVTIHKDGLSWEVEVLALNTQRRPAAEAALLYAESEASRLKRQALVRERRELGVFGADSKGRPTKRDRRQIERFTEQ</sequence>
<dbReference type="SUPFAM" id="SSF55174">
    <property type="entry name" value="Alpha-L RNA-binding motif"/>
    <property type="match status" value="1"/>
</dbReference>
<dbReference type="GO" id="GO:0043023">
    <property type="term" value="F:ribosomal large subunit binding"/>
    <property type="evidence" value="ECO:0007669"/>
    <property type="project" value="InterPro"/>
</dbReference>
<dbReference type="GO" id="GO:0003677">
    <property type="term" value="F:DNA binding"/>
    <property type="evidence" value="ECO:0007669"/>
    <property type="project" value="UniProtKB-KW"/>
</dbReference>
<dbReference type="Pfam" id="PF01479">
    <property type="entry name" value="S4"/>
    <property type="match status" value="1"/>
</dbReference>
<feature type="domain" description="RNA-binding S4" evidence="6">
    <location>
        <begin position="13"/>
        <end position="74"/>
    </location>
</feature>
<dbReference type="PROSITE" id="PS50889">
    <property type="entry name" value="S4"/>
    <property type="match status" value="1"/>
</dbReference>
<dbReference type="RefSeq" id="WP_091333021.1">
    <property type="nucleotide sequence ID" value="NZ_FNOW01000013.1"/>
</dbReference>
<evidence type="ECO:0000256" key="1">
    <source>
        <dbReference type="ARBA" id="ARBA00008396"/>
    </source>
</evidence>
<dbReference type="Gene3D" id="3.10.290.10">
    <property type="entry name" value="RNA-binding S4 domain"/>
    <property type="match status" value="1"/>
</dbReference>
<keyword evidence="7" id="KW-0346">Stress response</keyword>
<dbReference type="CDD" id="cd00165">
    <property type="entry name" value="S4"/>
    <property type="match status" value="1"/>
</dbReference>
<organism evidence="7 8">
    <name type="scientific">Allochromatium warmingii</name>
    <name type="common">Chromatium warmingii</name>
    <dbReference type="NCBI Taxonomy" id="61595"/>
    <lineage>
        <taxon>Bacteria</taxon>
        <taxon>Pseudomonadati</taxon>
        <taxon>Pseudomonadota</taxon>
        <taxon>Gammaproteobacteria</taxon>
        <taxon>Chromatiales</taxon>
        <taxon>Chromatiaceae</taxon>
        <taxon>Allochromatium</taxon>
    </lineage>
</organism>
<evidence type="ECO:0000256" key="4">
    <source>
        <dbReference type="PIRNR" id="PIRNR016821"/>
    </source>
</evidence>
<keyword evidence="8" id="KW-1185">Reference proteome</keyword>
<evidence type="ECO:0000256" key="2">
    <source>
        <dbReference type="ARBA" id="ARBA00022884"/>
    </source>
</evidence>
<dbReference type="InterPro" id="IPR036986">
    <property type="entry name" value="S4_RNA-bd_sf"/>
</dbReference>
<evidence type="ECO:0000313" key="7">
    <source>
        <dbReference type="EMBL" id="SDX79261.1"/>
    </source>
</evidence>
<evidence type="ECO:0000256" key="3">
    <source>
        <dbReference type="ARBA" id="ARBA00023125"/>
    </source>
</evidence>
<comment type="similarity">
    <text evidence="1 4">Belongs to the HSP15 family.</text>
</comment>
<keyword evidence="3 4" id="KW-0238">DNA-binding</keyword>
<proteinExistence type="inferred from homology"/>
<dbReference type="OrthoDB" id="9797176at2"/>
<dbReference type="InterPro" id="IPR002942">
    <property type="entry name" value="S4_RNA-bd"/>
</dbReference>
<dbReference type="InterPro" id="IPR025708">
    <property type="entry name" value="HSP15"/>
</dbReference>
<evidence type="ECO:0000313" key="8">
    <source>
        <dbReference type="Proteomes" id="UP000198672"/>
    </source>
</evidence>
<keyword evidence="2 4" id="KW-0694">RNA-binding</keyword>
<gene>
    <name evidence="7" type="ORF">SAMN05421644_11362</name>
</gene>
<dbReference type="GO" id="GO:0034605">
    <property type="term" value="P:cellular response to heat"/>
    <property type="evidence" value="ECO:0007669"/>
    <property type="project" value="InterPro"/>
</dbReference>
<dbReference type="STRING" id="61595.SAMN05421644_11362"/>
<dbReference type="AlphaFoldDB" id="A0A1H3EKQ6"/>
<dbReference type="PIRSF" id="PIRSF016821">
    <property type="entry name" value="HSP15"/>
    <property type="match status" value="1"/>
</dbReference>
<protein>
    <recommendedName>
        <fullName evidence="4">Heat shock protein 15</fullName>
    </recommendedName>
</protein>
<dbReference type="EMBL" id="FNOW01000013">
    <property type="protein sequence ID" value="SDX79261.1"/>
    <property type="molecule type" value="Genomic_DNA"/>
</dbReference>
<evidence type="ECO:0000259" key="6">
    <source>
        <dbReference type="SMART" id="SM00363"/>
    </source>
</evidence>
<dbReference type="SMART" id="SM00363">
    <property type="entry name" value="S4"/>
    <property type="match status" value="1"/>
</dbReference>
<evidence type="ECO:0000256" key="5">
    <source>
        <dbReference type="SAM" id="MobiDB-lite"/>
    </source>
</evidence>